<comment type="caution">
    <text evidence="1">The sequence shown here is derived from an EMBL/GenBank/DDBJ whole genome shotgun (WGS) entry which is preliminary data.</text>
</comment>
<dbReference type="OrthoDB" id="71372at2"/>
<evidence type="ECO:0000313" key="2">
    <source>
        <dbReference type="Proteomes" id="UP000186607"/>
    </source>
</evidence>
<sequence>MPAFLRPALLCVLALPLTLGLGGCRYNFVPLLPPVVAPNLPVRVTEASLKRDGDQLIVTATVDGRFEPGYLSVNWFDSTRAIGSDSVYLDASQRTASFKLTAPDEGAYRAVLSFGGAVMRQVELYEVLP</sequence>
<dbReference type="eggNOG" id="ENOG503380E">
    <property type="taxonomic scope" value="Bacteria"/>
</dbReference>
<dbReference type="PROSITE" id="PS51257">
    <property type="entry name" value="PROKAR_LIPOPROTEIN"/>
    <property type="match status" value="1"/>
</dbReference>
<keyword evidence="2" id="KW-1185">Reference proteome</keyword>
<evidence type="ECO:0008006" key="3">
    <source>
        <dbReference type="Google" id="ProtNLM"/>
    </source>
</evidence>
<accession>A0A1U7NZX3</accession>
<gene>
    <name evidence="1" type="ORF">BOO71_0005560</name>
</gene>
<evidence type="ECO:0000313" key="1">
    <source>
        <dbReference type="EMBL" id="OLV18473.1"/>
    </source>
</evidence>
<dbReference type="Proteomes" id="UP000186607">
    <property type="component" value="Unassembled WGS sequence"/>
</dbReference>
<organism evidence="1 2">
    <name type="scientific">Deinococcus marmoris</name>
    <dbReference type="NCBI Taxonomy" id="249408"/>
    <lineage>
        <taxon>Bacteria</taxon>
        <taxon>Thermotogati</taxon>
        <taxon>Deinococcota</taxon>
        <taxon>Deinococci</taxon>
        <taxon>Deinococcales</taxon>
        <taxon>Deinococcaceae</taxon>
        <taxon>Deinococcus</taxon>
    </lineage>
</organism>
<dbReference type="EMBL" id="MSTI01000066">
    <property type="protein sequence ID" value="OLV18473.1"/>
    <property type="molecule type" value="Genomic_DNA"/>
</dbReference>
<dbReference type="RefSeq" id="WP_075831712.1">
    <property type="nucleotide sequence ID" value="NZ_MSTI01000066.1"/>
</dbReference>
<dbReference type="AlphaFoldDB" id="A0A1U7NZX3"/>
<protein>
    <recommendedName>
        <fullName evidence="3">Ig-like domain-containing protein</fullName>
    </recommendedName>
</protein>
<proteinExistence type="predicted"/>
<name>A0A1U7NZX3_9DEIO</name>
<reference evidence="1 2" key="1">
    <citation type="submission" date="2017-01" db="EMBL/GenBank/DDBJ databases">
        <title>Genome Analysis of Deinococcus marmoris KOPRI26562.</title>
        <authorList>
            <person name="Kim J.H."/>
            <person name="Oh H.-M."/>
        </authorList>
    </citation>
    <scope>NUCLEOTIDE SEQUENCE [LARGE SCALE GENOMIC DNA]</scope>
    <source>
        <strain evidence="1 2">KOPRI26562</strain>
    </source>
</reference>
<dbReference type="STRING" id="249408.BOO71_0005560"/>